<feature type="region of interest" description="Disordered" evidence="6">
    <location>
        <begin position="1"/>
        <end position="73"/>
    </location>
</feature>
<protein>
    <recommendedName>
        <fullName evidence="7">Xylanolytic transcriptional activator regulatory domain-containing protein</fullName>
    </recommendedName>
</protein>
<keyword evidence="4" id="KW-0804">Transcription</keyword>
<dbReference type="GO" id="GO:0006351">
    <property type="term" value="P:DNA-templated transcription"/>
    <property type="evidence" value="ECO:0007669"/>
    <property type="project" value="InterPro"/>
</dbReference>
<feature type="domain" description="Xylanolytic transcriptional activator regulatory" evidence="7">
    <location>
        <begin position="200"/>
        <end position="345"/>
    </location>
</feature>
<dbReference type="EMBL" id="JAFIQS010000003">
    <property type="protein sequence ID" value="KAG5170981.1"/>
    <property type="molecule type" value="Genomic_DNA"/>
</dbReference>
<dbReference type="CDD" id="cd12148">
    <property type="entry name" value="fungal_TF_MHR"/>
    <property type="match status" value="1"/>
</dbReference>
<keyword evidence="3" id="KW-0805">Transcription regulation</keyword>
<evidence type="ECO:0000259" key="7">
    <source>
        <dbReference type="Pfam" id="PF04082"/>
    </source>
</evidence>
<feature type="compositionally biased region" description="Low complexity" evidence="6">
    <location>
        <begin position="46"/>
        <end position="63"/>
    </location>
</feature>
<comment type="subcellular location">
    <subcellularLocation>
        <location evidence="1">Nucleus</location>
    </subcellularLocation>
</comment>
<evidence type="ECO:0000256" key="1">
    <source>
        <dbReference type="ARBA" id="ARBA00004123"/>
    </source>
</evidence>
<dbReference type="PANTHER" id="PTHR47338:SF29">
    <property type="entry name" value="ZN(2)-C6 FUNGAL-TYPE DOMAIN-CONTAINING PROTEIN"/>
    <property type="match status" value="1"/>
</dbReference>
<accession>A0A8H7Y030</accession>
<feature type="compositionally biased region" description="Basic and acidic residues" evidence="6">
    <location>
        <begin position="1"/>
        <end position="36"/>
    </location>
</feature>
<dbReference type="Pfam" id="PF04082">
    <property type="entry name" value="Fungal_trans"/>
    <property type="match status" value="1"/>
</dbReference>
<dbReference type="GO" id="GO:0005634">
    <property type="term" value="C:nucleus"/>
    <property type="evidence" value="ECO:0007669"/>
    <property type="project" value="UniProtKB-SubCell"/>
</dbReference>
<comment type="caution">
    <text evidence="8">The sequence shown here is derived from an EMBL/GenBank/DDBJ whole genome shotgun (WGS) entry which is preliminary data.</text>
</comment>
<dbReference type="InterPro" id="IPR050815">
    <property type="entry name" value="TF_fung"/>
</dbReference>
<proteinExistence type="predicted"/>
<dbReference type="GO" id="GO:0008270">
    <property type="term" value="F:zinc ion binding"/>
    <property type="evidence" value="ECO:0007669"/>
    <property type="project" value="InterPro"/>
</dbReference>
<dbReference type="PANTHER" id="PTHR47338">
    <property type="entry name" value="ZN(II)2CYS6 TRANSCRIPTION FACTOR (EUROFUNG)-RELATED"/>
    <property type="match status" value="1"/>
</dbReference>
<evidence type="ECO:0000256" key="4">
    <source>
        <dbReference type="ARBA" id="ARBA00023163"/>
    </source>
</evidence>
<keyword evidence="2" id="KW-0479">Metal-binding</keyword>
<sequence length="529" mass="59064">MRRVHECVYDDSSRKSRTQTLREKVSALEAKVRELESSNPSPDPSDPSSSSSAPPVSTGAGPSNAFSYDDPFQNQPGLAMNPLNSVSWLSDDLDSLIPLVPQEWISTNPNYDLQTDSGSGSSSSNSQKASVLLDVSLPHYSAHPSSVSPIPFTDSSGTPVPDLFDRSAPDPHTMNLTIEMHNMLVQTFIEHRKQCCFYSNTSRFDRSSSATVYQNTPPNPALMSAIYLMGSFFVQNLGLQKQLCEQTQQEVARSLHNQDQLMDVVQASYLLAQYFFFNGRGMEGTRHLTTAKRIAFDLGLHQVSLPTFSFDFDYSFDSSSHDWQEKTAVLWGLFMVEKFWALNCDCWEAYAQADFDAPCRYITTPLPVQEGADLELVAANSPLNAMFDSDVFRGTLLSVDAFKALACCIFDRALRFHNTPASSKDSATWAYHRSSEIALERLSSLIHPLTWRDSHDTGKPTIDTDLYIAHALIHASTIHLHPDSTMNLKISWAAKKLVELVNHLSENDYCYLDPILAVSSNFLCEFISW</sequence>
<name>A0A8H7Y030_PSICU</name>
<dbReference type="GO" id="GO:0000981">
    <property type="term" value="F:DNA-binding transcription factor activity, RNA polymerase II-specific"/>
    <property type="evidence" value="ECO:0007669"/>
    <property type="project" value="InterPro"/>
</dbReference>
<dbReference type="InterPro" id="IPR007219">
    <property type="entry name" value="XnlR_reg_dom"/>
</dbReference>
<dbReference type="OrthoDB" id="2123952at2759"/>
<evidence type="ECO:0000313" key="8">
    <source>
        <dbReference type="EMBL" id="KAG5170981.1"/>
    </source>
</evidence>
<feature type="region of interest" description="Disordered" evidence="6">
    <location>
        <begin position="146"/>
        <end position="168"/>
    </location>
</feature>
<feature type="compositionally biased region" description="Polar residues" evidence="6">
    <location>
        <begin position="146"/>
        <end position="158"/>
    </location>
</feature>
<dbReference type="GO" id="GO:0003677">
    <property type="term" value="F:DNA binding"/>
    <property type="evidence" value="ECO:0007669"/>
    <property type="project" value="InterPro"/>
</dbReference>
<dbReference type="CDD" id="cd14725">
    <property type="entry name" value="ZIP_Gal4-like_2"/>
    <property type="match status" value="1"/>
</dbReference>
<evidence type="ECO:0000256" key="3">
    <source>
        <dbReference type="ARBA" id="ARBA00023015"/>
    </source>
</evidence>
<evidence type="ECO:0000256" key="5">
    <source>
        <dbReference type="ARBA" id="ARBA00023242"/>
    </source>
</evidence>
<evidence type="ECO:0000256" key="2">
    <source>
        <dbReference type="ARBA" id="ARBA00022723"/>
    </source>
</evidence>
<gene>
    <name evidence="8" type="ORF">JR316_003058</name>
</gene>
<organism evidence="8">
    <name type="scientific">Psilocybe cubensis</name>
    <name type="common">Psychedelic mushroom</name>
    <name type="synonym">Stropharia cubensis</name>
    <dbReference type="NCBI Taxonomy" id="181762"/>
    <lineage>
        <taxon>Eukaryota</taxon>
        <taxon>Fungi</taxon>
        <taxon>Dikarya</taxon>
        <taxon>Basidiomycota</taxon>
        <taxon>Agaricomycotina</taxon>
        <taxon>Agaricomycetes</taxon>
        <taxon>Agaricomycetidae</taxon>
        <taxon>Agaricales</taxon>
        <taxon>Agaricineae</taxon>
        <taxon>Strophariaceae</taxon>
        <taxon>Psilocybe</taxon>
    </lineage>
</organism>
<reference evidence="8" key="1">
    <citation type="submission" date="2021-02" db="EMBL/GenBank/DDBJ databases">
        <title>Psilocybe cubensis genome.</title>
        <authorList>
            <person name="Mckernan K.J."/>
            <person name="Crawford S."/>
            <person name="Trippe A."/>
            <person name="Kane L.T."/>
            <person name="Mclaughlin S."/>
        </authorList>
    </citation>
    <scope>NUCLEOTIDE SEQUENCE [LARGE SCALE GENOMIC DNA]</scope>
    <source>
        <strain evidence="8">MGC-MH-2018</strain>
    </source>
</reference>
<keyword evidence="5" id="KW-0539">Nucleus</keyword>
<dbReference type="AlphaFoldDB" id="A0A8H7Y030"/>
<evidence type="ECO:0000256" key="6">
    <source>
        <dbReference type="SAM" id="MobiDB-lite"/>
    </source>
</evidence>